<feature type="transmembrane region" description="Helical" evidence="6">
    <location>
        <begin position="371"/>
        <end position="393"/>
    </location>
</feature>
<dbReference type="Proteomes" id="UP000095281">
    <property type="component" value="Unplaced"/>
</dbReference>
<feature type="transmembrane region" description="Helical" evidence="6">
    <location>
        <begin position="637"/>
        <end position="658"/>
    </location>
</feature>
<keyword evidence="7" id="KW-1185">Reference proteome</keyword>
<accession>A0A1I8B963</accession>
<keyword evidence="4 6" id="KW-0472">Membrane</keyword>
<dbReference type="Gene3D" id="1.20.1250.20">
    <property type="entry name" value="MFS general substrate transporter like domains"/>
    <property type="match status" value="1"/>
</dbReference>
<dbReference type="SUPFAM" id="SSF103473">
    <property type="entry name" value="MFS general substrate transporter"/>
    <property type="match status" value="1"/>
</dbReference>
<feature type="transmembrane region" description="Helical" evidence="6">
    <location>
        <begin position="578"/>
        <end position="598"/>
    </location>
</feature>
<evidence type="ECO:0000256" key="2">
    <source>
        <dbReference type="ARBA" id="ARBA00022692"/>
    </source>
</evidence>
<organism evidence="7 8">
    <name type="scientific">Meloidogyne hapla</name>
    <name type="common">Root-knot nematode worm</name>
    <dbReference type="NCBI Taxonomy" id="6305"/>
    <lineage>
        <taxon>Eukaryota</taxon>
        <taxon>Metazoa</taxon>
        <taxon>Ecdysozoa</taxon>
        <taxon>Nematoda</taxon>
        <taxon>Chromadorea</taxon>
        <taxon>Rhabditida</taxon>
        <taxon>Tylenchina</taxon>
        <taxon>Tylenchomorpha</taxon>
        <taxon>Tylenchoidea</taxon>
        <taxon>Meloidogynidae</taxon>
        <taxon>Meloidogyninae</taxon>
        <taxon>Meloidogyne</taxon>
    </lineage>
</organism>
<feature type="compositionally biased region" description="Basic and acidic residues" evidence="5">
    <location>
        <begin position="126"/>
        <end position="140"/>
    </location>
</feature>
<dbReference type="GO" id="GO:0022857">
    <property type="term" value="F:transmembrane transporter activity"/>
    <property type="evidence" value="ECO:0007669"/>
    <property type="project" value="InterPro"/>
</dbReference>
<feature type="transmembrane region" description="Helical" evidence="6">
    <location>
        <begin position="604"/>
        <end position="625"/>
    </location>
</feature>
<dbReference type="WBParaSite" id="MhA1_Contig168.frz3.fgene1">
    <property type="protein sequence ID" value="MhA1_Contig168.frz3.fgene1"/>
    <property type="gene ID" value="MhA1_Contig168.frz3.fgene1"/>
</dbReference>
<evidence type="ECO:0000313" key="8">
    <source>
        <dbReference type="WBParaSite" id="MhA1_Contig168.frz3.fgene1"/>
    </source>
</evidence>
<comment type="subcellular location">
    <subcellularLocation>
        <location evidence="1">Membrane</location>
        <topology evidence="1">Multi-pass membrane protein</topology>
    </subcellularLocation>
</comment>
<dbReference type="InterPro" id="IPR005828">
    <property type="entry name" value="MFS_sugar_transport-like"/>
</dbReference>
<protein>
    <submittedName>
        <fullName evidence="8">MFS domain-containing protein</fullName>
    </submittedName>
</protein>
<feature type="transmembrane region" description="Helical" evidence="6">
    <location>
        <begin position="405"/>
        <end position="428"/>
    </location>
</feature>
<feature type="transmembrane region" description="Helical" evidence="6">
    <location>
        <begin position="511"/>
        <end position="531"/>
    </location>
</feature>
<sequence>MIQAEIPLNDEIIQVVNLENYPANNEEEAIPEVVLHPLYVQSEFDLRTVEIGAETAKFASQTLSDPNLSGDVEHSGILYAEMIADNEGPSTYEIKEEDHQQQKLQQTLSDKALASRTASTDDGINDEFRPRGKSKIESRKGGGRLRNQSELEVNAHHYKMQNVYKDQHEKSRSKKPLTDIDFEGILKIIGGCSTWQILIYLIISAHQMPHAMFNLSVVYFTYLPDHWCKLPSFSKEYIENPENKIGPGWSWEKALDAGIAFPQVRNRRTKHDQCAVYTISESQLREYLAMNFTEAILLARERPPYLIQRCKEWEYDKNIMSDSVVTQWDRVCDDNWSRAHVHLSYSLGYLVGCMMGGYISKSKLQFKEFEVFLVVRFLLAACNEAADLAAYVYCMEITGVQYRSIVGSLLQAPWACGYAFLALVAYLFRSWTSIQLITSTLHFFALFLVHHLPESPRWLIVTNRACHFNKSSLPSDLELVRHSEMRKWIDHNQRPHFLHSFKSPTMAFRNVIIGLVWIATALVYYGIVIALSDQSTPGRAMFAGNFFLNNAIAGAIELPTLIACVFLLHKGGRKWSQVISLICAGTLIFAAMCLSLRGEMAFSLLFLLAGKACIQAAFNILYIFTSELYPTVIRNSAVGTCSMIGRIGSAASGYIAILSDVTLNIYFSPIVPMAIFCVFSLFAGVLIYFLPETRDLPLPETMYDAVRLQFYINLDPETYNKKGSLIMSAPNNYNPRMLNSSGERYRCIGRNPATDGVEHEDDFDDYYVTEANKNEENNIAALSDVEEEKEIGDDVFLYTNVSKR</sequence>
<dbReference type="CDD" id="cd17317">
    <property type="entry name" value="MFS_SLC22"/>
    <property type="match status" value="1"/>
</dbReference>
<dbReference type="OMA" id="EIRNQHY"/>
<proteinExistence type="predicted"/>
<dbReference type="InterPro" id="IPR036259">
    <property type="entry name" value="MFS_trans_sf"/>
</dbReference>
<evidence type="ECO:0000256" key="5">
    <source>
        <dbReference type="SAM" id="MobiDB-lite"/>
    </source>
</evidence>
<dbReference type="Pfam" id="PF00083">
    <property type="entry name" value="Sugar_tr"/>
    <property type="match status" value="1"/>
</dbReference>
<evidence type="ECO:0000256" key="3">
    <source>
        <dbReference type="ARBA" id="ARBA00022989"/>
    </source>
</evidence>
<evidence type="ECO:0000256" key="4">
    <source>
        <dbReference type="ARBA" id="ARBA00023136"/>
    </source>
</evidence>
<evidence type="ECO:0000256" key="1">
    <source>
        <dbReference type="ARBA" id="ARBA00004141"/>
    </source>
</evidence>
<keyword evidence="3 6" id="KW-1133">Transmembrane helix</keyword>
<feature type="transmembrane region" description="Helical" evidence="6">
    <location>
        <begin position="551"/>
        <end position="569"/>
    </location>
</feature>
<evidence type="ECO:0000313" key="7">
    <source>
        <dbReference type="Proteomes" id="UP000095281"/>
    </source>
</evidence>
<evidence type="ECO:0000256" key="6">
    <source>
        <dbReference type="SAM" id="Phobius"/>
    </source>
</evidence>
<name>A0A1I8B963_MELHA</name>
<feature type="transmembrane region" description="Helical" evidence="6">
    <location>
        <begin position="670"/>
        <end position="690"/>
    </location>
</feature>
<reference evidence="8" key="1">
    <citation type="submission" date="2016-11" db="UniProtKB">
        <authorList>
            <consortium name="WormBaseParasite"/>
        </authorList>
    </citation>
    <scope>IDENTIFICATION</scope>
</reference>
<keyword evidence="2 6" id="KW-0812">Transmembrane</keyword>
<feature type="region of interest" description="Disordered" evidence="5">
    <location>
        <begin position="106"/>
        <end position="150"/>
    </location>
</feature>
<dbReference type="AlphaFoldDB" id="A0A1I8B963"/>
<dbReference type="PANTHER" id="PTHR24064">
    <property type="entry name" value="SOLUTE CARRIER FAMILY 22 MEMBER"/>
    <property type="match status" value="1"/>
</dbReference>
<dbReference type="GO" id="GO:0016020">
    <property type="term" value="C:membrane"/>
    <property type="evidence" value="ECO:0007669"/>
    <property type="project" value="UniProtKB-SubCell"/>
</dbReference>